<reference evidence="2" key="1">
    <citation type="journal article" date="2019" name="Int. J. Syst. Evol. Microbiol.">
        <title>The Global Catalogue of Microorganisms (GCM) 10K type strain sequencing project: providing services to taxonomists for standard genome sequencing and annotation.</title>
        <authorList>
            <consortium name="The Broad Institute Genomics Platform"/>
            <consortium name="The Broad Institute Genome Sequencing Center for Infectious Disease"/>
            <person name="Wu L."/>
            <person name="Ma J."/>
        </authorList>
    </citation>
    <scope>NUCLEOTIDE SEQUENCE [LARGE SCALE GENOMIC DNA]</scope>
    <source>
        <strain evidence="2">NCAIM B.01391</strain>
    </source>
</reference>
<sequence length="123" mass="13679">MSEARRVRRSWSDAQKREIVAASLEPGASVSVIARRYDVNTNLLFIWRRLYRDGLLAEPGAGGPSLLPITITGEQAEKHEKPSSVASDAGRVEIELPRGYRIRVDAGIDGKALRRIVDALERR</sequence>
<name>A0ABW0J0I5_9HYPH</name>
<dbReference type="InterPro" id="IPR010921">
    <property type="entry name" value="Trp_repressor/repl_initiator"/>
</dbReference>
<accession>A0ABW0J0I5</accession>
<dbReference type="RefSeq" id="WP_372688905.1">
    <property type="nucleotide sequence ID" value="NZ_JBHSLW010000058.1"/>
</dbReference>
<gene>
    <name evidence="1" type="ORF">ACFPOB_26310</name>
</gene>
<protein>
    <submittedName>
        <fullName evidence="1">Transposase</fullName>
    </submittedName>
</protein>
<comment type="caution">
    <text evidence="1">The sequence shown here is derived from an EMBL/GenBank/DDBJ whole genome shotgun (WGS) entry which is preliminary data.</text>
</comment>
<dbReference type="PANTHER" id="PTHR37936">
    <property type="entry name" value="TRANSPOSASE INSC FOR INSERTION ELEMENT IS2A-RELATED"/>
    <property type="match status" value="1"/>
</dbReference>
<dbReference type="NCBIfam" id="NF047595">
    <property type="entry name" value="IS66_ISRel24_TnpA"/>
    <property type="match status" value="1"/>
</dbReference>
<proteinExistence type="predicted"/>
<keyword evidence="2" id="KW-1185">Reference proteome</keyword>
<evidence type="ECO:0000313" key="1">
    <source>
        <dbReference type="EMBL" id="MFC5423068.1"/>
    </source>
</evidence>
<dbReference type="Pfam" id="PF01527">
    <property type="entry name" value="HTH_Tnp_1"/>
    <property type="match status" value="1"/>
</dbReference>
<dbReference type="Proteomes" id="UP001596053">
    <property type="component" value="Unassembled WGS sequence"/>
</dbReference>
<dbReference type="InterPro" id="IPR002514">
    <property type="entry name" value="Transposase_8"/>
</dbReference>
<organism evidence="1 2">
    <name type="scientific">Bosea eneae</name>
    <dbReference type="NCBI Taxonomy" id="151454"/>
    <lineage>
        <taxon>Bacteria</taxon>
        <taxon>Pseudomonadati</taxon>
        <taxon>Pseudomonadota</taxon>
        <taxon>Alphaproteobacteria</taxon>
        <taxon>Hyphomicrobiales</taxon>
        <taxon>Boseaceae</taxon>
        <taxon>Bosea</taxon>
    </lineage>
</organism>
<evidence type="ECO:0000313" key="2">
    <source>
        <dbReference type="Proteomes" id="UP001596053"/>
    </source>
</evidence>
<dbReference type="SUPFAM" id="SSF48295">
    <property type="entry name" value="TrpR-like"/>
    <property type="match status" value="1"/>
</dbReference>
<dbReference type="PANTHER" id="PTHR37936:SF3">
    <property type="entry name" value="TRANSPOSASE INSC FOR INSERTION ELEMENT IS2A-RELATED"/>
    <property type="match status" value="1"/>
</dbReference>
<dbReference type="EMBL" id="JBHSLW010000058">
    <property type="protein sequence ID" value="MFC5423068.1"/>
    <property type="molecule type" value="Genomic_DNA"/>
</dbReference>